<dbReference type="PANTHER" id="PTHR22930:SF293">
    <property type="entry name" value="PROTEIN ALP1-LIKE"/>
    <property type="match status" value="1"/>
</dbReference>
<name>A0AAD8MJN2_9APIA</name>
<evidence type="ECO:0000313" key="2">
    <source>
        <dbReference type="EMBL" id="KAK1375272.1"/>
    </source>
</evidence>
<sequence length="341" mass="39167">MGPICNARIKDSKSLVKMRLVTDLPSLLYDFIFEDVPTDLKGALDMIDDCSPGQRKAERTSAYVVLINLLYRLPSLAIHESFAMKKERFTYFVNNWLTRVKELHVKIPRPINFIFDDSIDERLQARFLNIESLIQVSDQACIDNVTMDINCFDNLCGMLRDIGGLKSNRNMDTSEMVALFLYILAHNKKNITIQVYFRRSAETVSRHFTCVLHAVLKCYNHLLKKLEPITANCMDSNWRSFKNCLGALDGTHVKVRVRENDKGTSGCSFKKESFEGSSRMLLFMSNMRVDPIEARVGENGENGDPFNEDCVHHLESSAAWNNFRNQLANEMFNEWQNSSHI</sequence>
<dbReference type="EMBL" id="JAUIZM010000007">
    <property type="protein sequence ID" value="KAK1375272.1"/>
    <property type="molecule type" value="Genomic_DNA"/>
</dbReference>
<organism evidence="2 3">
    <name type="scientific">Heracleum sosnowskyi</name>
    <dbReference type="NCBI Taxonomy" id="360622"/>
    <lineage>
        <taxon>Eukaryota</taxon>
        <taxon>Viridiplantae</taxon>
        <taxon>Streptophyta</taxon>
        <taxon>Embryophyta</taxon>
        <taxon>Tracheophyta</taxon>
        <taxon>Spermatophyta</taxon>
        <taxon>Magnoliopsida</taxon>
        <taxon>eudicotyledons</taxon>
        <taxon>Gunneridae</taxon>
        <taxon>Pentapetalae</taxon>
        <taxon>asterids</taxon>
        <taxon>campanulids</taxon>
        <taxon>Apiales</taxon>
        <taxon>Apiaceae</taxon>
        <taxon>Apioideae</taxon>
        <taxon>apioid superclade</taxon>
        <taxon>Tordylieae</taxon>
        <taxon>Tordyliinae</taxon>
        <taxon>Heracleum</taxon>
    </lineage>
</organism>
<dbReference type="InterPro" id="IPR058353">
    <property type="entry name" value="DUF8040"/>
</dbReference>
<dbReference type="InterPro" id="IPR045249">
    <property type="entry name" value="HARBI1-like"/>
</dbReference>
<accession>A0AAD8MJN2</accession>
<dbReference type="PANTHER" id="PTHR22930">
    <property type="match status" value="1"/>
</dbReference>
<protein>
    <recommendedName>
        <fullName evidence="1">DUF8040 domain-containing protein</fullName>
    </recommendedName>
</protein>
<evidence type="ECO:0000259" key="1">
    <source>
        <dbReference type="Pfam" id="PF26138"/>
    </source>
</evidence>
<dbReference type="Pfam" id="PF26138">
    <property type="entry name" value="DUF8040"/>
    <property type="match status" value="1"/>
</dbReference>
<evidence type="ECO:0000313" key="3">
    <source>
        <dbReference type="Proteomes" id="UP001237642"/>
    </source>
</evidence>
<dbReference type="AlphaFoldDB" id="A0AAD8MJN2"/>
<dbReference type="Proteomes" id="UP001237642">
    <property type="component" value="Unassembled WGS sequence"/>
</dbReference>
<reference evidence="2" key="1">
    <citation type="submission" date="2023-02" db="EMBL/GenBank/DDBJ databases">
        <title>Genome of toxic invasive species Heracleum sosnowskyi carries increased number of genes despite the absence of recent whole-genome duplications.</title>
        <authorList>
            <person name="Schelkunov M."/>
            <person name="Shtratnikova V."/>
            <person name="Makarenko M."/>
            <person name="Klepikova A."/>
            <person name="Omelchenko D."/>
            <person name="Novikova G."/>
            <person name="Obukhova E."/>
            <person name="Bogdanov V."/>
            <person name="Penin A."/>
            <person name="Logacheva M."/>
        </authorList>
    </citation>
    <scope>NUCLEOTIDE SEQUENCE</scope>
    <source>
        <strain evidence="2">Hsosn_3</strain>
        <tissue evidence="2">Leaf</tissue>
    </source>
</reference>
<keyword evidence="3" id="KW-1185">Reference proteome</keyword>
<reference evidence="2" key="2">
    <citation type="submission" date="2023-05" db="EMBL/GenBank/DDBJ databases">
        <authorList>
            <person name="Schelkunov M.I."/>
        </authorList>
    </citation>
    <scope>NUCLEOTIDE SEQUENCE</scope>
    <source>
        <strain evidence="2">Hsosn_3</strain>
        <tissue evidence="2">Leaf</tissue>
    </source>
</reference>
<gene>
    <name evidence="2" type="ORF">POM88_031465</name>
</gene>
<proteinExistence type="predicted"/>
<comment type="caution">
    <text evidence="2">The sequence shown here is derived from an EMBL/GenBank/DDBJ whole genome shotgun (WGS) entry which is preliminary data.</text>
</comment>
<feature type="domain" description="DUF8040" evidence="1">
    <location>
        <begin position="130"/>
        <end position="216"/>
    </location>
</feature>